<dbReference type="Gene3D" id="2.60.120.1030">
    <property type="entry name" value="Clp1, DNA binding domain"/>
    <property type="match status" value="1"/>
</dbReference>
<dbReference type="GO" id="GO:0031124">
    <property type="term" value="P:mRNA 3'-end processing"/>
    <property type="evidence" value="ECO:0007669"/>
    <property type="project" value="InterPro"/>
</dbReference>
<evidence type="ECO:0000313" key="7">
    <source>
        <dbReference type="EMBL" id="KNE59687.1"/>
    </source>
</evidence>
<dbReference type="InterPro" id="IPR038238">
    <property type="entry name" value="Clp1_C_sf"/>
</dbReference>
<name>A0A0L0SB75_ALLM3</name>
<keyword evidence="8" id="KW-1185">Reference proteome</keyword>
<dbReference type="InterPro" id="IPR032324">
    <property type="entry name" value="Clp1_N"/>
</dbReference>
<dbReference type="PANTHER" id="PTHR12755:SF6">
    <property type="entry name" value="POLYRIBONUCLEOTIDE 5'-HYDROXYL-KINASE CLP1"/>
    <property type="match status" value="1"/>
</dbReference>
<dbReference type="EMBL" id="GG745335">
    <property type="protein sequence ID" value="KNE59687.1"/>
    <property type="molecule type" value="Genomic_DNA"/>
</dbReference>
<dbReference type="PANTHER" id="PTHR12755">
    <property type="entry name" value="CLEAVAGE/POLYADENYLATION FACTOR IA SUBUNIT CLP1P"/>
    <property type="match status" value="1"/>
</dbReference>
<sequence>MAGYAEIAGFELADKIPYELSGFTGAVYSHHGCKLNVSALRPLKAGPGAPKVDADAPPMPLHAVRDCNVTALANLSMRLDKLRSHAAKSVGQGATADVGPRIMVVGPRDSGKTTILKTLANYAVKGDWTPLFVDLNPDNPIVSISGTMAAMPVTHPLDPTSGQSLSSPATVAAGIAAHPLIFWYGYDQLVPATGVVGDSAAFHYLSVARQIARAVDRKCELDANTRTAGCLIDTPGGLDADRVVQLIRIFNATHVLVTGDADLLVALDQLAATDELLVRPSLQAPLPTRVTVQAFPRVPGAHARDAQTLKYAHIHRIREYFYGSPTASRGLGGLTPHNIAIPPTTMTVVRVDVDGGEETKTNGAAEAKQSDGEKEASGDAMDVAQAEGTAAGETATAPGVTVVQPDSGTANAPRERKLKLVSVTDGNLLVHSVLALSSVADSERGDHDAMATRNVMGFVYVSDFNEKTKKLSMLIPFPGRLPKKNFLLGNIKWIELS</sequence>
<organism evidence="7 8">
    <name type="scientific">Allomyces macrogynus (strain ATCC 38327)</name>
    <name type="common">Allomyces javanicus var. macrogynus</name>
    <dbReference type="NCBI Taxonomy" id="578462"/>
    <lineage>
        <taxon>Eukaryota</taxon>
        <taxon>Fungi</taxon>
        <taxon>Fungi incertae sedis</taxon>
        <taxon>Blastocladiomycota</taxon>
        <taxon>Blastocladiomycetes</taxon>
        <taxon>Blastocladiales</taxon>
        <taxon>Blastocladiaceae</taxon>
        <taxon>Allomyces</taxon>
    </lineage>
</organism>
<evidence type="ECO:0000256" key="4">
    <source>
        <dbReference type="ARBA" id="ARBA00022840"/>
    </source>
</evidence>
<dbReference type="Gene3D" id="2.40.30.330">
    <property type="entry name" value="Pre-mRNA cleavage complex subunit Clp1, C-terminal domain"/>
    <property type="match status" value="1"/>
</dbReference>
<dbReference type="Pfam" id="PF06807">
    <property type="entry name" value="Clp1"/>
    <property type="match status" value="1"/>
</dbReference>
<dbReference type="Proteomes" id="UP000054350">
    <property type="component" value="Unassembled WGS sequence"/>
</dbReference>
<evidence type="ECO:0000256" key="2">
    <source>
        <dbReference type="ARBA" id="ARBA00019824"/>
    </source>
</evidence>
<keyword evidence="4" id="KW-0067">ATP-binding</keyword>
<dbReference type="GO" id="GO:0006388">
    <property type="term" value="P:tRNA splicing, via endonucleolytic cleavage and ligation"/>
    <property type="evidence" value="ECO:0007669"/>
    <property type="project" value="TreeGrafter"/>
</dbReference>
<dbReference type="Pfam" id="PF16573">
    <property type="entry name" value="CLP1_N"/>
    <property type="match status" value="1"/>
</dbReference>
<feature type="region of interest" description="Disordered" evidence="5">
    <location>
        <begin position="357"/>
        <end position="411"/>
    </location>
</feature>
<feature type="domain" description="AAA+ ATPase" evidence="6">
    <location>
        <begin position="98"/>
        <end position="282"/>
    </location>
</feature>
<dbReference type="STRING" id="578462.A0A0L0SB75"/>
<protein>
    <recommendedName>
        <fullName evidence="2">Polynucleotide 5'-hydroxyl-kinase GRC3</fullName>
    </recommendedName>
    <alternativeName>
        <fullName evidence="1">Polynucleotide 5'-hydroxyl-kinase grc3</fullName>
    </alternativeName>
</protein>
<dbReference type="InterPro" id="IPR032319">
    <property type="entry name" value="CLP1_P"/>
</dbReference>
<keyword evidence="3" id="KW-0547">Nucleotide-binding</keyword>
<dbReference type="OrthoDB" id="258143at2759"/>
<evidence type="ECO:0000259" key="6">
    <source>
        <dbReference type="SMART" id="SM00382"/>
    </source>
</evidence>
<dbReference type="VEuPathDB" id="FungiDB:AMAG_05150"/>
<dbReference type="GO" id="GO:0051731">
    <property type="term" value="F:polynucleotide 5'-hydroxyl-kinase activity"/>
    <property type="evidence" value="ECO:0007669"/>
    <property type="project" value="InterPro"/>
</dbReference>
<gene>
    <name evidence="7" type="ORF">AMAG_05150</name>
</gene>
<proteinExistence type="predicted"/>
<feature type="compositionally biased region" description="Low complexity" evidence="5">
    <location>
        <begin position="383"/>
        <end position="403"/>
    </location>
</feature>
<dbReference type="InterPro" id="IPR027417">
    <property type="entry name" value="P-loop_NTPase"/>
</dbReference>
<dbReference type="InterPro" id="IPR003593">
    <property type="entry name" value="AAA+_ATPase"/>
</dbReference>
<dbReference type="Gene3D" id="3.40.50.300">
    <property type="entry name" value="P-loop containing nucleotide triphosphate hydrolases"/>
    <property type="match status" value="1"/>
</dbReference>
<dbReference type="eggNOG" id="KOG2749">
    <property type="taxonomic scope" value="Eukaryota"/>
</dbReference>
<evidence type="ECO:0000256" key="5">
    <source>
        <dbReference type="SAM" id="MobiDB-lite"/>
    </source>
</evidence>
<dbReference type="Pfam" id="PF16575">
    <property type="entry name" value="CLP1_P"/>
    <property type="match status" value="1"/>
</dbReference>
<reference evidence="8" key="2">
    <citation type="submission" date="2009-11" db="EMBL/GenBank/DDBJ databases">
        <title>The Genome Sequence of Allomyces macrogynus strain ATCC 38327.</title>
        <authorList>
            <consortium name="The Broad Institute Genome Sequencing Platform"/>
            <person name="Russ C."/>
            <person name="Cuomo C."/>
            <person name="Shea T."/>
            <person name="Young S.K."/>
            <person name="Zeng Q."/>
            <person name="Koehrsen M."/>
            <person name="Haas B."/>
            <person name="Borodovsky M."/>
            <person name="Guigo R."/>
            <person name="Alvarado L."/>
            <person name="Berlin A."/>
            <person name="Borenstein D."/>
            <person name="Chen Z."/>
            <person name="Engels R."/>
            <person name="Freedman E."/>
            <person name="Gellesch M."/>
            <person name="Goldberg J."/>
            <person name="Griggs A."/>
            <person name="Gujja S."/>
            <person name="Heiman D."/>
            <person name="Hepburn T."/>
            <person name="Howarth C."/>
            <person name="Jen D."/>
            <person name="Larson L."/>
            <person name="Lewis B."/>
            <person name="Mehta T."/>
            <person name="Park D."/>
            <person name="Pearson M."/>
            <person name="Roberts A."/>
            <person name="Saif S."/>
            <person name="Shenoy N."/>
            <person name="Sisk P."/>
            <person name="Stolte C."/>
            <person name="Sykes S."/>
            <person name="Walk T."/>
            <person name="White J."/>
            <person name="Yandava C."/>
            <person name="Burger G."/>
            <person name="Gray M.W."/>
            <person name="Holland P.W.H."/>
            <person name="King N."/>
            <person name="Lang F.B.F."/>
            <person name="Roger A.J."/>
            <person name="Ruiz-Trillo I."/>
            <person name="Lander E."/>
            <person name="Nusbaum C."/>
        </authorList>
    </citation>
    <scope>NUCLEOTIDE SEQUENCE [LARGE SCALE GENOMIC DNA]</scope>
    <source>
        <strain evidence="8">ATCC 38327</strain>
    </source>
</reference>
<dbReference type="InterPro" id="IPR045116">
    <property type="entry name" value="Clp1/Grc3"/>
</dbReference>
<dbReference type="SUPFAM" id="SSF52540">
    <property type="entry name" value="P-loop containing nucleoside triphosphate hydrolases"/>
    <property type="match status" value="1"/>
</dbReference>
<evidence type="ECO:0000313" key="8">
    <source>
        <dbReference type="Proteomes" id="UP000054350"/>
    </source>
</evidence>
<reference evidence="7 8" key="1">
    <citation type="submission" date="2009-11" db="EMBL/GenBank/DDBJ databases">
        <title>Annotation of Allomyces macrogynus ATCC 38327.</title>
        <authorList>
            <consortium name="The Broad Institute Genome Sequencing Platform"/>
            <person name="Russ C."/>
            <person name="Cuomo C."/>
            <person name="Burger G."/>
            <person name="Gray M.W."/>
            <person name="Holland P.W.H."/>
            <person name="King N."/>
            <person name="Lang F.B.F."/>
            <person name="Roger A.J."/>
            <person name="Ruiz-Trillo I."/>
            <person name="Young S.K."/>
            <person name="Zeng Q."/>
            <person name="Gargeya S."/>
            <person name="Fitzgerald M."/>
            <person name="Haas B."/>
            <person name="Abouelleil A."/>
            <person name="Alvarado L."/>
            <person name="Arachchi H.M."/>
            <person name="Berlin A."/>
            <person name="Chapman S.B."/>
            <person name="Gearin G."/>
            <person name="Goldberg J."/>
            <person name="Griggs A."/>
            <person name="Gujja S."/>
            <person name="Hansen M."/>
            <person name="Heiman D."/>
            <person name="Howarth C."/>
            <person name="Larimer J."/>
            <person name="Lui A."/>
            <person name="MacDonald P.J.P."/>
            <person name="McCowen C."/>
            <person name="Montmayeur A."/>
            <person name="Murphy C."/>
            <person name="Neiman D."/>
            <person name="Pearson M."/>
            <person name="Priest M."/>
            <person name="Roberts A."/>
            <person name="Saif S."/>
            <person name="Shea T."/>
            <person name="Sisk P."/>
            <person name="Stolte C."/>
            <person name="Sykes S."/>
            <person name="Wortman J."/>
            <person name="Nusbaum C."/>
            <person name="Birren B."/>
        </authorList>
    </citation>
    <scope>NUCLEOTIDE SEQUENCE [LARGE SCALE GENOMIC DNA]</scope>
    <source>
        <strain evidence="7 8">ATCC 38327</strain>
    </source>
</reference>
<accession>A0A0L0SB75</accession>
<dbReference type="SMART" id="SM00382">
    <property type="entry name" value="AAA"/>
    <property type="match status" value="1"/>
</dbReference>
<dbReference type="InterPro" id="IPR038239">
    <property type="entry name" value="Clp1_N_sf"/>
</dbReference>
<evidence type="ECO:0000256" key="3">
    <source>
        <dbReference type="ARBA" id="ARBA00022741"/>
    </source>
</evidence>
<feature type="compositionally biased region" description="Basic and acidic residues" evidence="5">
    <location>
        <begin position="368"/>
        <end position="377"/>
    </location>
</feature>
<dbReference type="AlphaFoldDB" id="A0A0L0SB75"/>
<dbReference type="InterPro" id="IPR010655">
    <property type="entry name" value="Clp1_C"/>
</dbReference>
<dbReference type="OMA" id="DITGWWP"/>
<evidence type="ECO:0000256" key="1">
    <source>
        <dbReference type="ARBA" id="ARBA00018706"/>
    </source>
</evidence>
<dbReference type="GO" id="GO:0005634">
    <property type="term" value="C:nucleus"/>
    <property type="evidence" value="ECO:0007669"/>
    <property type="project" value="TreeGrafter"/>
</dbReference>
<dbReference type="GO" id="GO:0005524">
    <property type="term" value="F:ATP binding"/>
    <property type="evidence" value="ECO:0007669"/>
    <property type="project" value="UniProtKB-KW"/>
</dbReference>